<feature type="disulfide bond" evidence="3">
    <location>
        <begin position="329"/>
        <end position="363"/>
    </location>
</feature>
<dbReference type="Pfam" id="PF00026">
    <property type="entry name" value="Asp"/>
    <property type="match status" value="1"/>
</dbReference>
<keyword evidence="7" id="KW-1185">Reference proteome</keyword>
<dbReference type="AlphaFoldDB" id="A0A9P3PRH9"/>
<proteinExistence type="inferred from homology"/>
<accession>A0A9P3PRH9</accession>
<gene>
    <name evidence="6" type="ORF">LshimejAT787_0800850</name>
</gene>
<keyword evidence="6" id="KW-0378">Hydrolase</keyword>
<dbReference type="Proteomes" id="UP001063166">
    <property type="component" value="Unassembled WGS sequence"/>
</dbReference>
<comment type="similarity">
    <text evidence="1">Belongs to the peptidase A1 family.</text>
</comment>
<feature type="signal peptide" evidence="4">
    <location>
        <begin position="1"/>
        <end position="20"/>
    </location>
</feature>
<dbReference type="SUPFAM" id="SSF50630">
    <property type="entry name" value="Acid proteases"/>
    <property type="match status" value="1"/>
</dbReference>
<dbReference type="GO" id="GO:0004190">
    <property type="term" value="F:aspartic-type endopeptidase activity"/>
    <property type="evidence" value="ECO:0007669"/>
    <property type="project" value="InterPro"/>
</dbReference>
<keyword evidence="4" id="KW-0732">Signal</keyword>
<feature type="active site" evidence="2">
    <location>
        <position position="293"/>
    </location>
</feature>
<dbReference type="PANTHER" id="PTHR47966:SF74">
    <property type="entry name" value="AGR407CP"/>
    <property type="match status" value="1"/>
</dbReference>
<evidence type="ECO:0000259" key="5">
    <source>
        <dbReference type="PROSITE" id="PS51767"/>
    </source>
</evidence>
<dbReference type="InterPro" id="IPR033121">
    <property type="entry name" value="PEPTIDASE_A1"/>
</dbReference>
<feature type="chain" id="PRO_5040282646" evidence="4">
    <location>
        <begin position="21"/>
        <end position="563"/>
    </location>
</feature>
<sequence length="563" mass="59221">MWSLTAPLAFLGLVSVAAEASVPDLTPRLDPVTLPLHTYSPRDVGANETTGAGLTSVTMSSDRQSYFTVINVGAISFRVALDTASSDLWIVSSDCQTKSCTSVPRYPSAYQSPTFTTVDDNSTTFRASYFDGTVASGFVAKESVRLSNLTVANQAFGMVTDSNVTLVDHTSGIMGLGFPRLSSIANTVTNSTPFFVTLAQQGLLEYPIFGFSLTRNSSGTLTLGAIDSSVVRNASLISWNHVVDFAPFGAESNSSSFLQWAIPMPGFSVNGSQFSTTPTYPDNTGNASLALFDIGSPGIYGPAQDVARLFSAIDGARIVDSAGQWAIPCDTVVPMSFTFGSRSYILHPSDYIIGPASGNPNICLSWPRVSPPSADGIDWQIGAAFLRTVYSIYSYGINRKESPLIGLYPLHNTTNIPETADSVSSLLSSLSATVTTTLPNFLLPTPTFTTPPYGFNTSVSHAPKGIVSSGLATSTYSPILGPQGTFNASALPAITPSPTLATFIVTNDAGLLVTSTSTFSEASVTLGVPPGWSAGSSLHTTTLTTVLPGLIFSWALIYLAHVL</sequence>
<dbReference type="InterPro" id="IPR021109">
    <property type="entry name" value="Peptidase_aspartic_dom_sf"/>
</dbReference>
<dbReference type="PRINTS" id="PR00792">
    <property type="entry name" value="PEPSIN"/>
</dbReference>
<evidence type="ECO:0000256" key="4">
    <source>
        <dbReference type="SAM" id="SignalP"/>
    </source>
</evidence>
<evidence type="ECO:0000313" key="7">
    <source>
        <dbReference type="Proteomes" id="UP001063166"/>
    </source>
</evidence>
<dbReference type="PANTHER" id="PTHR47966">
    <property type="entry name" value="BETA-SITE APP-CLEAVING ENZYME, ISOFORM A-RELATED"/>
    <property type="match status" value="1"/>
</dbReference>
<evidence type="ECO:0000256" key="1">
    <source>
        <dbReference type="ARBA" id="ARBA00007447"/>
    </source>
</evidence>
<organism evidence="6 7">
    <name type="scientific">Lyophyllum shimeji</name>
    <name type="common">Hon-shimeji</name>
    <name type="synonym">Tricholoma shimeji</name>
    <dbReference type="NCBI Taxonomy" id="47721"/>
    <lineage>
        <taxon>Eukaryota</taxon>
        <taxon>Fungi</taxon>
        <taxon>Dikarya</taxon>
        <taxon>Basidiomycota</taxon>
        <taxon>Agaricomycotina</taxon>
        <taxon>Agaricomycetes</taxon>
        <taxon>Agaricomycetidae</taxon>
        <taxon>Agaricales</taxon>
        <taxon>Tricholomatineae</taxon>
        <taxon>Lyophyllaceae</taxon>
        <taxon>Lyophyllum</taxon>
    </lineage>
</organism>
<dbReference type="EMBL" id="BRPK01000008">
    <property type="protein sequence ID" value="GLB40214.1"/>
    <property type="molecule type" value="Genomic_DNA"/>
</dbReference>
<dbReference type="CDD" id="cd05471">
    <property type="entry name" value="pepsin_like"/>
    <property type="match status" value="1"/>
</dbReference>
<reference evidence="6" key="1">
    <citation type="submission" date="2022-07" db="EMBL/GenBank/DDBJ databases">
        <title>The genome of Lyophyllum shimeji provides insight into the initial evolution of ectomycorrhizal fungal genome.</title>
        <authorList>
            <person name="Kobayashi Y."/>
            <person name="Shibata T."/>
            <person name="Hirakawa H."/>
            <person name="Shigenobu S."/>
            <person name="Nishiyama T."/>
            <person name="Yamada A."/>
            <person name="Hasebe M."/>
            <person name="Kawaguchi M."/>
        </authorList>
    </citation>
    <scope>NUCLEOTIDE SEQUENCE</scope>
    <source>
        <strain evidence="6">AT787</strain>
    </source>
</reference>
<dbReference type="InterPro" id="IPR034164">
    <property type="entry name" value="Pepsin-like_dom"/>
</dbReference>
<dbReference type="InterPro" id="IPR001461">
    <property type="entry name" value="Aspartic_peptidase_A1"/>
</dbReference>
<feature type="disulfide bond" evidence="3">
    <location>
        <begin position="95"/>
        <end position="100"/>
    </location>
</feature>
<keyword evidence="3" id="KW-1015">Disulfide bond</keyword>
<comment type="caution">
    <text evidence="6">The sequence shown here is derived from an EMBL/GenBank/DDBJ whole genome shotgun (WGS) entry which is preliminary data.</text>
</comment>
<feature type="domain" description="Peptidase A1" evidence="5">
    <location>
        <begin position="66"/>
        <end position="408"/>
    </location>
</feature>
<dbReference type="GO" id="GO:0006508">
    <property type="term" value="P:proteolysis"/>
    <property type="evidence" value="ECO:0007669"/>
    <property type="project" value="UniProtKB-KW"/>
</dbReference>
<dbReference type="Gene3D" id="2.40.70.10">
    <property type="entry name" value="Acid Proteases"/>
    <property type="match status" value="2"/>
</dbReference>
<evidence type="ECO:0000313" key="6">
    <source>
        <dbReference type="EMBL" id="GLB40214.1"/>
    </source>
</evidence>
<keyword evidence="6" id="KW-0645">Protease</keyword>
<evidence type="ECO:0000256" key="3">
    <source>
        <dbReference type="PIRSR" id="PIRSR601461-2"/>
    </source>
</evidence>
<dbReference type="PROSITE" id="PS51767">
    <property type="entry name" value="PEPTIDASE_A1"/>
    <property type="match status" value="1"/>
</dbReference>
<name>A0A9P3PRH9_LYOSH</name>
<evidence type="ECO:0000256" key="2">
    <source>
        <dbReference type="PIRSR" id="PIRSR601461-1"/>
    </source>
</evidence>
<feature type="active site" evidence="2">
    <location>
        <position position="82"/>
    </location>
</feature>
<dbReference type="OrthoDB" id="771136at2759"/>
<protein>
    <submittedName>
        <fullName evidence="6">Acid protease</fullName>
    </submittedName>
</protein>